<dbReference type="GO" id="GO:0051287">
    <property type="term" value="F:NAD binding"/>
    <property type="evidence" value="ECO:0007669"/>
    <property type="project" value="InterPro"/>
</dbReference>
<dbReference type="InterPro" id="IPR036291">
    <property type="entry name" value="NAD(P)-bd_dom_sf"/>
</dbReference>
<dbReference type="OrthoDB" id="5524287at2"/>
<dbReference type="GO" id="GO:0046168">
    <property type="term" value="P:glycerol-3-phosphate catabolic process"/>
    <property type="evidence" value="ECO:0007669"/>
    <property type="project" value="InterPro"/>
</dbReference>
<dbReference type="InterPro" id="IPR011128">
    <property type="entry name" value="G3P_DH_NAD-dep_N"/>
</dbReference>
<dbReference type="Gene3D" id="3.40.50.720">
    <property type="entry name" value="NAD(P)-binding Rossmann-like Domain"/>
    <property type="match status" value="1"/>
</dbReference>
<dbReference type="PANTHER" id="PTHR14239">
    <property type="entry name" value="DUDULIN-RELATED"/>
    <property type="match status" value="1"/>
</dbReference>
<reference evidence="2 3" key="1">
    <citation type="submission" date="2017-09" db="EMBL/GenBank/DDBJ databases">
        <title>A multilocus sequence analysis scheme for characterization of bacteria in the genus Thioclava.</title>
        <authorList>
            <person name="Liu Y."/>
            <person name="Shao Z."/>
        </authorList>
    </citation>
    <scope>NUCLEOTIDE SEQUENCE [LARGE SCALE GENOMIC DNA]</scope>
    <source>
        <strain evidence="2 3">CAU 1312</strain>
    </source>
</reference>
<name>A0A2A4CSX3_9RHOB</name>
<evidence type="ECO:0000313" key="3">
    <source>
        <dbReference type="Proteomes" id="UP000243507"/>
    </source>
</evidence>
<dbReference type="GO" id="GO:0016616">
    <property type="term" value="F:oxidoreductase activity, acting on the CH-OH group of donors, NAD or NADP as acceptor"/>
    <property type="evidence" value="ECO:0007669"/>
    <property type="project" value="InterPro"/>
</dbReference>
<dbReference type="AlphaFoldDB" id="A0A2A4CSX3"/>
<dbReference type="RefSeq" id="WP_096432253.1">
    <property type="nucleotide sequence ID" value="NZ_NTJD01000003.1"/>
</dbReference>
<dbReference type="SUPFAM" id="SSF51735">
    <property type="entry name" value="NAD(P)-binding Rossmann-fold domains"/>
    <property type="match status" value="1"/>
</dbReference>
<dbReference type="EMBL" id="NTJD01000003">
    <property type="protein sequence ID" value="PCD77362.1"/>
    <property type="molecule type" value="Genomic_DNA"/>
</dbReference>
<feature type="domain" description="Glycerol-3-phosphate dehydrogenase NAD-dependent N-terminal" evidence="1">
    <location>
        <begin position="2"/>
        <end position="39"/>
    </location>
</feature>
<dbReference type="Proteomes" id="UP000243507">
    <property type="component" value="Unassembled WGS sequence"/>
</dbReference>
<comment type="caution">
    <text evidence="2">The sequence shown here is derived from an EMBL/GenBank/DDBJ whole genome shotgun (WGS) entry which is preliminary data.</text>
</comment>
<proteinExistence type="predicted"/>
<gene>
    <name evidence="2" type="ORF">CLN94_05915</name>
</gene>
<evidence type="ECO:0000313" key="2">
    <source>
        <dbReference type="EMBL" id="PCD77362.1"/>
    </source>
</evidence>
<accession>A0A2A4CSX3</accession>
<sequence>MKIAVIGNGNIGSGLANVLGNAGHDVEAFGRDADIAAAVAPAEVIILATPYGAAAGLAEQADFSGKVVVDLSNPVTADFSGLQVGFDTSAAEETASLLKGASVVKAFNTIFAQHYASGLKLGGVPLQTFIATDDDAARSTVVALASDIGLEPVDAGPLRNARYLEPLGFLNIQFGYALGKGTEIAPRLQAA</sequence>
<dbReference type="Pfam" id="PF01210">
    <property type="entry name" value="NAD_Gly3P_dh_N"/>
    <property type="match status" value="1"/>
</dbReference>
<protein>
    <submittedName>
        <fullName evidence="2">F420-dependent NADP oxidoreductase</fullName>
    </submittedName>
</protein>
<organism evidence="2 3">
    <name type="scientific">Pseudothioclava arenosa</name>
    <dbReference type="NCBI Taxonomy" id="1795308"/>
    <lineage>
        <taxon>Bacteria</taxon>
        <taxon>Pseudomonadati</taxon>
        <taxon>Pseudomonadota</taxon>
        <taxon>Alphaproteobacteria</taxon>
        <taxon>Rhodobacterales</taxon>
        <taxon>Paracoccaceae</taxon>
        <taxon>Pseudothioclava</taxon>
    </lineage>
</organism>
<evidence type="ECO:0000259" key="1">
    <source>
        <dbReference type="Pfam" id="PF01210"/>
    </source>
</evidence>
<dbReference type="InterPro" id="IPR051267">
    <property type="entry name" value="STEAP_metalloreductase"/>
</dbReference>
<keyword evidence="3" id="KW-1185">Reference proteome</keyword>